<evidence type="ECO:0000313" key="11">
    <source>
        <dbReference type="Proteomes" id="UP001501147"/>
    </source>
</evidence>
<feature type="region of interest" description="Disordered" evidence="8">
    <location>
        <begin position="482"/>
        <end position="565"/>
    </location>
</feature>
<keyword evidence="4" id="KW-0808">Transferase</keyword>
<dbReference type="Proteomes" id="UP001501147">
    <property type="component" value="Unassembled WGS sequence"/>
</dbReference>
<sequence>MDSAGRGAPTLTGSTDFRCRLRVPLWLLPFLWTVALGLWGLSREDSVWRDEAATWQVALRSTGDITRMLENVDVVHALYYLFVHALFECFGPSTTVLRLPSVLATAVGAACVAELGRRLCGTSAALGGGFAFGLLPAVQFYLQEGRPYALVAAGSGLSTLVLVALLQGRRKRWAYWTAYGCTVLVCGLLNWLSLLILPAHLATLVWAGAERGTWARWAAVSTAAAAGAAPLVLFSSAQSGQVSWIPPLAWHMLIGPAVLLVIAGIGTLVEPPPAGRLPAAAVGLPLLAVPQLALLGISLVKPLFVDRYVLFSLLGEALLIGVLLSAFARAVRRRSWRAARWVLPVAVLLASVALAPQALAKRSPGSRVDDVMAAAAQVERVTHSGDAVLFVPAARRDTRLVSPHAFTGLRDIALRESPESSGTLKGVEWHAARIRAELLALDRVVLVTDAGEVSRPLRSARDRTKISTLREHFRPVADAQLRGRRVTVYERRPPGRPSRPPAPGPGGLLAAPPVRQDAAARDVAVPRTAPRPRHGAHHPGGARVSLRNPGSARVHRGAVESPRVRGVPPCCHGLLWGGWDSNPRPTDYESAALTG</sequence>
<keyword evidence="2" id="KW-1003">Cell membrane</keyword>
<feature type="transmembrane region" description="Helical" evidence="9">
    <location>
        <begin position="124"/>
        <end position="142"/>
    </location>
</feature>
<evidence type="ECO:0000256" key="2">
    <source>
        <dbReference type="ARBA" id="ARBA00022475"/>
    </source>
</evidence>
<evidence type="ECO:0008006" key="12">
    <source>
        <dbReference type="Google" id="ProtNLM"/>
    </source>
</evidence>
<dbReference type="PANTHER" id="PTHR33908">
    <property type="entry name" value="MANNOSYLTRANSFERASE YKCB-RELATED"/>
    <property type="match status" value="1"/>
</dbReference>
<evidence type="ECO:0000256" key="8">
    <source>
        <dbReference type="SAM" id="MobiDB-lite"/>
    </source>
</evidence>
<feature type="transmembrane region" description="Helical" evidence="9">
    <location>
        <begin position="148"/>
        <end position="166"/>
    </location>
</feature>
<evidence type="ECO:0000256" key="5">
    <source>
        <dbReference type="ARBA" id="ARBA00022692"/>
    </source>
</evidence>
<keyword evidence="3" id="KW-0328">Glycosyltransferase</keyword>
<comment type="subcellular location">
    <subcellularLocation>
        <location evidence="1">Cell membrane</location>
        <topology evidence="1">Multi-pass membrane protein</topology>
    </subcellularLocation>
</comment>
<feature type="transmembrane region" description="Helical" evidence="9">
    <location>
        <begin position="173"/>
        <end position="197"/>
    </location>
</feature>
<feature type="transmembrane region" description="Helical" evidence="9">
    <location>
        <begin position="308"/>
        <end position="329"/>
    </location>
</feature>
<name>A0ABP8ZW35_9ACTN</name>
<evidence type="ECO:0000256" key="4">
    <source>
        <dbReference type="ARBA" id="ARBA00022679"/>
    </source>
</evidence>
<feature type="transmembrane region" description="Helical" evidence="9">
    <location>
        <begin position="23"/>
        <end position="41"/>
    </location>
</feature>
<protein>
    <recommendedName>
        <fullName evidence="12">Glycosyltransferase RgtA/B/C/D-like domain-containing protein</fullName>
    </recommendedName>
</protein>
<evidence type="ECO:0000256" key="6">
    <source>
        <dbReference type="ARBA" id="ARBA00022989"/>
    </source>
</evidence>
<evidence type="ECO:0000256" key="3">
    <source>
        <dbReference type="ARBA" id="ARBA00022676"/>
    </source>
</evidence>
<dbReference type="PANTHER" id="PTHR33908:SF3">
    <property type="entry name" value="UNDECAPRENYL PHOSPHATE-ALPHA-4-AMINO-4-DEOXY-L-ARABINOSE ARABINOSYL TRANSFERASE"/>
    <property type="match status" value="1"/>
</dbReference>
<keyword evidence="5 9" id="KW-0812">Transmembrane</keyword>
<dbReference type="InterPro" id="IPR050297">
    <property type="entry name" value="LipidA_mod_glycosyltrf_83"/>
</dbReference>
<evidence type="ECO:0000256" key="7">
    <source>
        <dbReference type="ARBA" id="ARBA00023136"/>
    </source>
</evidence>
<organism evidence="10 11">
    <name type="scientific">Streptomyces sanyensis</name>
    <dbReference type="NCBI Taxonomy" id="568869"/>
    <lineage>
        <taxon>Bacteria</taxon>
        <taxon>Bacillati</taxon>
        <taxon>Actinomycetota</taxon>
        <taxon>Actinomycetes</taxon>
        <taxon>Kitasatosporales</taxon>
        <taxon>Streptomycetaceae</taxon>
        <taxon>Streptomyces</taxon>
    </lineage>
</organism>
<comment type="caution">
    <text evidence="10">The sequence shown here is derived from an EMBL/GenBank/DDBJ whole genome shotgun (WGS) entry which is preliminary data.</text>
</comment>
<dbReference type="EMBL" id="BAABJV010000002">
    <property type="protein sequence ID" value="GAA4767471.1"/>
    <property type="molecule type" value="Genomic_DNA"/>
</dbReference>
<evidence type="ECO:0000313" key="10">
    <source>
        <dbReference type="EMBL" id="GAA4767471.1"/>
    </source>
</evidence>
<keyword evidence="6 9" id="KW-1133">Transmembrane helix</keyword>
<gene>
    <name evidence="10" type="ORF">GCM10023329_12360</name>
</gene>
<evidence type="ECO:0000256" key="9">
    <source>
        <dbReference type="SAM" id="Phobius"/>
    </source>
</evidence>
<accession>A0ABP8ZW35</accession>
<feature type="transmembrane region" description="Helical" evidence="9">
    <location>
        <begin position="217"/>
        <end position="236"/>
    </location>
</feature>
<keyword evidence="11" id="KW-1185">Reference proteome</keyword>
<reference evidence="11" key="1">
    <citation type="journal article" date="2019" name="Int. J. Syst. Evol. Microbiol.">
        <title>The Global Catalogue of Microorganisms (GCM) 10K type strain sequencing project: providing services to taxonomists for standard genome sequencing and annotation.</title>
        <authorList>
            <consortium name="The Broad Institute Genomics Platform"/>
            <consortium name="The Broad Institute Genome Sequencing Center for Infectious Disease"/>
            <person name="Wu L."/>
            <person name="Ma J."/>
        </authorList>
    </citation>
    <scope>NUCLEOTIDE SEQUENCE [LARGE SCALE GENOMIC DNA]</scope>
    <source>
        <strain evidence="11">JCM 18324</strain>
    </source>
</reference>
<keyword evidence="7 9" id="KW-0472">Membrane</keyword>
<evidence type="ECO:0000256" key="1">
    <source>
        <dbReference type="ARBA" id="ARBA00004651"/>
    </source>
</evidence>
<feature type="transmembrane region" description="Helical" evidence="9">
    <location>
        <begin position="248"/>
        <end position="269"/>
    </location>
</feature>
<proteinExistence type="predicted"/>
<feature type="compositionally biased region" description="Pro residues" evidence="8">
    <location>
        <begin position="495"/>
        <end position="504"/>
    </location>
</feature>
<feature type="compositionally biased region" description="Low complexity" evidence="8">
    <location>
        <begin position="508"/>
        <end position="528"/>
    </location>
</feature>
<feature type="transmembrane region" description="Helical" evidence="9">
    <location>
        <begin position="341"/>
        <end position="360"/>
    </location>
</feature>